<feature type="region of interest" description="Disordered" evidence="1">
    <location>
        <begin position="75"/>
        <end position="125"/>
    </location>
</feature>
<comment type="caution">
    <text evidence="3">The sequence shown here is derived from an EMBL/GenBank/DDBJ whole genome shotgun (WGS) entry which is preliminary data.</text>
</comment>
<evidence type="ECO:0000256" key="1">
    <source>
        <dbReference type="SAM" id="MobiDB-lite"/>
    </source>
</evidence>
<keyword evidence="2" id="KW-0472">Membrane</keyword>
<reference evidence="3 4" key="1">
    <citation type="submission" date="2023-01" db="EMBL/GenBank/DDBJ databases">
        <title>Analysis of 21 Apiospora genomes using comparative genomics revels a genus with tremendous synthesis potential of carbohydrate active enzymes and secondary metabolites.</title>
        <authorList>
            <person name="Sorensen T."/>
        </authorList>
    </citation>
    <scope>NUCLEOTIDE SEQUENCE [LARGE SCALE GENOMIC DNA]</scope>
    <source>
        <strain evidence="3 4">CBS 20057</strain>
    </source>
</reference>
<dbReference type="Proteomes" id="UP001396898">
    <property type="component" value="Unassembled WGS sequence"/>
</dbReference>
<evidence type="ECO:0000313" key="4">
    <source>
        <dbReference type="Proteomes" id="UP001396898"/>
    </source>
</evidence>
<evidence type="ECO:0000313" key="3">
    <source>
        <dbReference type="EMBL" id="KAK7994445.1"/>
    </source>
</evidence>
<feature type="transmembrane region" description="Helical" evidence="2">
    <location>
        <begin position="20"/>
        <end position="38"/>
    </location>
</feature>
<evidence type="ECO:0000256" key="2">
    <source>
        <dbReference type="SAM" id="Phobius"/>
    </source>
</evidence>
<keyword evidence="2" id="KW-0812">Transmembrane</keyword>
<feature type="region of interest" description="Disordered" evidence="1">
    <location>
        <begin position="140"/>
        <end position="161"/>
    </location>
</feature>
<feature type="compositionally biased region" description="Polar residues" evidence="1">
    <location>
        <begin position="85"/>
        <end position="104"/>
    </location>
</feature>
<sequence length="161" mass="17744">MEKSLIKPASSFISYHGVSLHHQTIIWVLLWMVAASIFERVARRVISGLLIELLSFVRAISEMLTGILARVDDSRSNAFRPPTPTISTGSVPESTTTPAPSNGSPRDLARPTPPSSIRDWVNSPEDFYVPGGHETIKTIDGYRRKHYKQKPGAYSALQAAT</sequence>
<name>A0ABR1R0F7_9PEZI</name>
<gene>
    <name evidence="3" type="ORF">PG991_016033</name>
</gene>
<keyword evidence="4" id="KW-1185">Reference proteome</keyword>
<dbReference type="EMBL" id="JAQQWI010000024">
    <property type="protein sequence ID" value="KAK7994445.1"/>
    <property type="molecule type" value="Genomic_DNA"/>
</dbReference>
<keyword evidence="2" id="KW-1133">Transmembrane helix</keyword>
<organism evidence="3 4">
    <name type="scientific">Apiospora marii</name>
    <dbReference type="NCBI Taxonomy" id="335849"/>
    <lineage>
        <taxon>Eukaryota</taxon>
        <taxon>Fungi</taxon>
        <taxon>Dikarya</taxon>
        <taxon>Ascomycota</taxon>
        <taxon>Pezizomycotina</taxon>
        <taxon>Sordariomycetes</taxon>
        <taxon>Xylariomycetidae</taxon>
        <taxon>Amphisphaeriales</taxon>
        <taxon>Apiosporaceae</taxon>
        <taxon>Apiospora</taxon>
    </lineage>
</organism>
<accession>A0ABR1R0F7</accession>
<protein>
    <submittedName>
        <fullName evidence="3">Uncharacterized protein</fullName>
    </submittedName>
</protein>
<proteinExistence type="predicted"/>